<gene>
    <name evidence="2" type="ORF">MRS75_23415</name>
</gene>
<dbReference type="Proteomes" id="UP001161580">
    <property type="component" value="Unassembled WGS sequence"/>
</dbReference>
<dbReference type="EMBL" id="JALDYZ010000022">
    <property type="protein sequence ID" value="MDI7925010.1"/>
    <property type="molecule type" value="Genomic_DNA"/>
</dbReference>
<evidence type="ECO:0000313" key="3">
    <source>
        <dbReference type="Proteomes" id="UP001161580"/>
    </source>
</evidence>
<reference evidence="2" key="1">
    <citation type="submission" date="2022-03" db="EMBL/GenBank/DDBJ databases">
        <title>Fererhizobium litorale gen. nov., sp. nov., isolated from sandy sediments of the Sea of Japan seashore.</title>
        <authorList>
            <person name="Romanenko L."/>
            <person name="Kurilenko V."/>
            <person name="Otstavnykh N."/>
            <person name="Svetashev V."/>
            <person name="Tekutyeva L."/>
            <person name="Isaeva M."/>
            <person name="Mikhailov V."/>
        </authorList>
    </citation>
    <scope>NUCLEOTIDE SEQUENCE</scope>
    <source>
        <strain evidence="2">KMM 9576</strain>
    </source>
</reference>
<name>A0AAE3QK79_9HYPH</name>
<dbReference type="PROSITE" id="PS50830">
    <property type="entry name" value="TNASE_3"/>
    <property type="match status" value="1"/>
</dbReference>
<dbReference type="InterPro" id="IPR016071">
    <property type="entry name" value="Staphylococal_nuclease_OB-fold"/>
</dbReference>
<dbReference type="AlphaFoldDB" id="A0AAE3QK79"/>
<dbReference type="SUPFAM" id="SSF50199">
    <property type="entry name" value="Staphylococcal nuclease"/>
    <property type="match status" value="1"/>
</dbReference>
<proteinExistence type="predicted"/>
<accession>A0AAE3QK79</accession>
<dbReference type="Pfam" id="PF00565">
    <property type="entry name" value="SNase"/>
    <property type="match status" value="1"/>
</dbReference>
<dbReference type="InterPro" id="IPR035437">
    <property type="entry name" value="SNase_OB-fold_sf"/>
</dbReference>
<dbReference type="SMART" id="SM00318">
    <property type="entry name" value="SNc"/>
    <property type="match status" value="1"/>
</dbReference>
<sequence length="172" mass="18532">MLALIGLLALKLDDGGQSLHAGRFEAVDGDTLRLGPDRLRLKGLDAPEYLQTCHAASGDWPCGRHALQLLATLIAGGQAECTGSGRDRYDRILVICRAGGLEVNSELVRRGMAVAYGAYNDEEVAARREGKGLWAGTFDVPEDWRRQHIGIDADGSPADSPVDYLLKLFGLT</sequence>
<organism evidence="2 3">
    <name type="scientific">Ferirhizobium litorale</name>
    <dbReference type="NCBI Taxonomy" id="2927786"/>
    <lineage>
        <taxon>Bacteria</taxon>
        <taxon>Pseudomonadati</taxon>
        <taxon>Pseudomonadota</taxon>
        <taxon>Alphaproteobacteria</taxon>
        <taxon>Hyphomicrobiales</taxon>
        <taxon>Rhizobiaceae</taxon>
        <taxon>Ferirhizobium</taxon>
    </lineage>
</organism>
<evidence type="ECO:0000259" key="1">
    <source>
        <dbReference type="PROSITE" id="PS50830"/>
    </source>
</evidence>
<dbReference type="Gene3D" id="2.40.50.90">
    <property type="match status" value="1"/>
</dbReference>
<feature type="domain" description="TNase-like" evidence="1">
    <location>
        <begin position="27"/>
        <end position="136"/>
    </location>
</feature>
<dbReference type="RefSeq" id="WP_311794759.1">
    <property type="nucleotide sequence ID" value="NZ_JALDYY010000026.1"/>
</dbReference>
<comment type="caution">
    <text evidence="2">The sequence shown here is derived from an EMBL/GenBank/DDBJ whole genome shotgun (WGS) entry which is preliminary data.</text>
</comment>
<keyword evidence="3" id="KW-1185">Reference proteome</keyword>
<protein>
    <submittedName>
        <fullName evidence="2">Thermonuclease family protein</fullName>
    </submittedName>
</protein>
<evidence type="ECO:0000313" key="2">
    <source>
        <dbReference type="EMBL" id="MDI7925010.1"/>
    </source>
</evidence>